<evidence type="ECO:0000256" key="5">
    <source>
        <dbReference type="ARBA" id="ARBA00023136"/>
    </source>
</evidence>
<feature type="transmembrane region" description="Helical" evidence="6">
    <location>
        <begin position="298"/>
        <end position="315"/>
    </location>
</feature>
<dbReference type="PANTHER" id="PTHR23513:SF6">
    <property type="entry name" value="MAJOR FACILITATOR SUPERFAMILY ASSOCIATED DOMAIN-CONTAINING PROTEIN"/>
    <property type="match status" value="1"/>
</dbReference>
<comment type="caution">
    <text evidence="8">The sequence shown here is derived from an EMBL/GenBank/DDBJ whole genome shotgun (WGS) entry which is preliminary data.</text>
</comment>
<dbReference type="Proteomes" id="UP001203761">
    <property type="component" value="Unassembled WGS sequence"/>
</dbReference>
<sequence length="422" mass="43428">MDPSLRLLRFHPSFRWYWAGQSISSAGSQVTSMALPLVTALALGGSPADVGLVATAAMAPYLLFSLLAGHLLEPRPKRVVMISANIAQAVLLALIPLAWWSGALTVPILAVIAFLCGTAALCFGVVGFSYVPDLVSDKELPAANRAIQGSRTVTEVAGPGLAGLLVGALGAPVAITVDAVSYLASAVGVAVARPARRGAPEEGTPRAASPDLLERPRILDGLGVLFNNPHLRPLTVHAALYNLASEVFTLNLVLWAVKEQHLSTTVYGLAIGASGVGGLIGTMTALRLSDRLGLGRAFIASLALSCGIPLLAVLWPAQGWALAAVLAAVMLVSGFGLGNANVYSLTLRQAVIPREQLTRSAGAYSQVMYGSIPLGGILAGLFGEWLGTRSAAAAGALLLACSILPMLTRAIRSLTTPAPGTA</sequence>
<dbReference type="SUPFAM" id="SSF103473">
    <property type="entry name" value="MFS general substrate transporter"/>
    <property type="match status" value="1"/>
</dbReference>
<keyword evidence="4 6" id="KW-1133">Transmembrane helix</keyword>
<evidence type="ECO:0000313" key="8">
    <source>
        <dbReference type="EMBL" id="MCL6423611.1"/>
    </source>
</evidence>
<dbReference type="PANTHER" id="PTHR23513">
    <property type="entry name" value="INTEGRAL MEMBRANE EFFLUX PROTEIN-RELATED"/>
    <property type="match status" value="1"/>
</dbReference>
<dbReference type="Gene3D" id="1.20.1250.20">
    <property type="entry name" value="MFS general substrate transporter like domains"/>
    <property type="match status" value="1"/>
</dbReference>
<evidence type="ECO:0000313" key="9">
    <source>
        <dbReference type="Proteomes" id="UP001203761"/>
    </source>
</evidence>
<evidence type="ECO:0000256" key="4">
    <source>
        <dbReference type="ARBA" id="ARBA00022989"/>
    </source>
</evidence>
<feature type="transmembrane region" description="Helical" evidence="6">
    <location>
        <begin position="50"/>
        <end position="72"/>
    </location>
</feature>
<evidence type="ECO:0000256" key="2">
    <source>
        <dbReference type="ARBA" id="ARBA00022475"/>
    </source>
</evidence>
<feature type="transmembrane region" description="Helical" evidence="6">
    <location>
        <begin position="79"/>
        <end position="100"/>
    </location>
</feature>
<evidence type="ECO:0000256" key="3">
    <source>
        <dbReference type="ARBA" id="ARBA00022692"/>
    </source>
</evidence>
<gene>
    <name evidence="8" type="ORF">Bequi_09470</name>
</gene>
<keyword evidence="2" id="KW-1003">Cell membrane</keyword>
<organism evidence="8 9">
    <name type="scientific">Brachybacterium equifaecis</name>
    <dbReference type="NCBI Taxonomy" id="2910770"/>
    <lineage>
        <taxon>Bacteria</taxon>
        <taxon>Bacillati</taxon>
        <taxon>Actinomycetota</taxon>
        <taxon>Actinomycetes</taxon>
        <taxon>Micrococcales</taxon>
        <taxon>Dermabacteraceae</taxon>
        <taxon>Brachybacterium</taxon>
    </lineage>
</organism>
<evidence type="ECO:0000256" key="1">
    <source>
        <dbReference type="ARBA" id="ARBA00004651"/>
    </source>
</evidence>
<keyword evidence="5 6" id="KW-0472">Membrane</keyword>
<dbReference type="InterPro" id="IPR036259">
    <property type="entry name" value="MFS_trans_sf"/>
</dbReference>
<feature type="transmembrane region" description="Helical" evidence="6">
    <location>
        <begin position="264"/>
        <end position="286"/>
    </location>
</feature>
<dbReference type="InterPro" id="IPR011701">
    <property type="entry name" value="MFS"/>
</dbReference>
<reference evidence="8" key="1">
    <citation type="submission" date="2022-02" db="EMBL/GenBank/DDBJ databases">
        <authorList>
            <person name="Lee M."/>
            <person name="Kim S.-J."/>
            <person name="Jung M.-Y."/>
        </authorList>
    </citation>
    <scope>NUCLEOTIDE SEQUENCE</scope>
    <source>
        <strain evidence="8">JHP9</strain>
    </source>
</reference>
<name>A0ABT0R147_9MICO</name>
<evidence type="ECO:0000259" key="7">
    <source>
        <dbReference type="PROSITE" id="PS50850"/>
    </source>
</evidence>
<dbReference type="RefSeq" id="WP_249737689.1">
    <property type="nucleotide sequence ID" value="NZ_JAKNCJ010000004.1"/>
</dbReference>
<keyword evidence="9" id="KW-1185">Reference proteome</keyword>
<dbReference type="Pfam" id="PF07690">
    <property type="entry name" value="MFS_1"/>
    <property type="match status" value="1"/>
</dbReference>
<evidence type="ECO:0000256" key="6">
    <source>
        <dbReference type="SAM" id="Phobius"/>
    </source>
</evidence>
<feature type="transmembrane region" description="Helical" evidence="6">
    <location>
        <begin position="106"/>
        <end position="131"/>
    </location>
</feature>
<dbReference type="InterPro" id="IPR020846">
    <property type="entry name" value="MFS_dom"/>
</dbReference>
<dbReference type="CDD" id="cd06173">
    <property type="entry name" value="MFS_MefA_like"/>
    <property type="match status" value="1"/>
</dbReference>
<dbReference type="PROSITE" id="PS50850">
    <property type="entry name" value="MFS"/>
    <property type="match status" value="1"/>
</dbReference>
<dbReference type="EMBL" id="JAKNCJ010000004">
    <property type="protein sequence ID" value="MCL6423611.1"/>
    <property type="molecule type" value="Genomic_DNA"/>
</dbReference>
<feature type="transmembrane region" description="Helical" evidence="6">
    <location>
        <begin position="363"/>
        <end position="383"/>
    </location>
</feature>
<feature type="transmembrane region" description="Helical" evidence="6">
    <location>
        <begin position="389"/>
        <end position="407"/>
    </location>
</feature>
<proteinExistence type="predicted"/>
<feature type="transmembrane region" description="Helical" evidence="6">
    <location>
        <begin position="321"/>
        <end position="342"/>
    </location>
</feature>
<protein>
    <submittedName>
        <fullName evidence="8">MFS transporter</fullName>
    </submittedName>
</protein>
<accession>A0ABT0R147</accession>
<comment type="subcellular location">
    <subcellularLocation>
        <location evidence="1">Cell membrane</location>
        <topology evidence="1">Multi-pass membrane protein</topology>
    </subcellularLocation>
</comment>
<feature type="domain" description="Major facilitator superfamily (MFS) profile" evidence="7">
    <location>
        <begin position="230"/>
        <end position="422"/>
    </location>
</feature>
<keyword evidence="3 6" id="KW-0812">Transmembrane</keyword>